<dbReference type="GO" id="GO:0006488">
    <property type="term" value="P:dolichol-linked oligosaccharide biosynthetic process"/>
    <property type="evidence" value="ECO:0007669"/>
    <property type="project" value="TreeGrafter"/>
</dbReference>
<comment type="similarity">
    <text evidence="7">Belongs to the glycosyltransferase 2 family.</text>
</comment>
<keyword evidence="10 25" id="KW-0808">Transferase</keyword>
<evidence type="ECO:0000256" key="20">
    <source>
        <dbReference type="ARBA" id="ARBA00082614"/>
    </source>
</evidence>
<feature type="transmembrane region" description="Helical" evidence="22">
    <location>
        <begin position="241"/>
        <end position="262"/>
    </location>
</feature>
<evidence type="ECO:0000256" key="13">
    <source>
        <dbReference type="ARBA" id="ARBA00022842"/>
    </source>
</evidence>
<evidence type="ECO:0000256" key="15">
    <source>
        <dbReference type="ARBA" id="ARBA00023136"/>
    </source>
</evidence>
<comment type="cofactor">
    <cofactor evidence="2">
        <name>Mn(2+)</name>
        <dbReference type="ChEBI" id="CHEBI:29035"/>
    </cofactor>
</comment>
<dbReference type="EMBL" id="WMIA01000015">
    <property type="protein sequence ID" value="MTF39677.1"/>
    <property type="molecule type" value="Genomic_DNA"/>
</dbReference>
<dbReference type="RefSeq" id="WP_155084173.1">
    <property type="nucleotide sequence ID" value="NZ_WMIA01000015.1"/>
</dbReference>
<dbReference type="AlphaFoldDB" id="A0A844GT53"/>
<evidence type="ECO:0000256" key="3">
    <source>
        <dbReference type="ARBA" id="ARBA00001946"/>
    </source>
</evidence>
<comment type="cofactor">
    <cofactor evidence="3">
        <name>Mg(2+)</name>
        <dbReference type="ChEBI" id="CHEBI:18420"/>
    </cofactor>
</comment>
<dbReference type="Pfam" id="PF00535">
    <property type="entry name" value="Glycos_transf_2"/>
    <property type="match status" value="1"/>
</dbReference>
<dbReference type="GO" id="GO:0004582">
    <property type="term" value="F:dolichyl-phosphate beta-D-mannosyltransferase activity"/>
    <property type="evidence" value="ECO:0007669"/>
    <property type="project" value="UniProtKB-EC"/>
</dbReference>
<evidence type="ECO:0000259" key="24">
    <source>
        <dbReference type="Pfam" id="PF04138"/>
    </source>
</evidence>
<evidence type="ECO:0000256" key="18">
    <source>
        <dbReference type="ARBA" id="ARBA00074878"/>
    </source>
</evidence>
<dbReference type="GO" id="GO:0035269">
    <property type="term" value="P:protein O-linked glycosylation via mannose"/>
    <property type="evidence" value="ECO:0007669"/>
    <property type="project" value="TreeGrafter"/>
</dbReference>
<evidence type="ECO:0000256" key="6">
    <source>
        <dbReference type="ARBA" id="ARBA00004922"/>
    </source>
</evidence>
<dbReference type="Gene3D" id="3.90.550.10">
    <property type="entry name" value="Spore Coat Polysaccharide Biosynthesis Protein SpsA, Chain A"/>
    <property type="match status" value="1"/>
</dbReference>
<evidence type="ECO:0000313" key="25">
    <source>
        <dbReference type="EMBL" id="MTF39677.1"/>
    </source>
</evidence>
<evidence type="ECO:0000256" key="21">
    <source>
        <dbReference type="ARBA" id="ARBA00083744"/>
    </source>
</evidence>
<evidence type="ECO:0000256" key="19">
    <source>
        <dbReference type="ARBA" id="ARBA00082336"/>
    </source>
</evidence>
<dbReference type="InterPro" id="IPR029044">
    <property type="entry name" value="Nucleotide-diphossugar_trans"/>
</dbReference>
<keyword evidence="14 22" id="KW-1133">Transmembrane helix</keyword>
<proteinExistence type="inferred from homology"/>
<reference evidence="25 26" key="1">
    <citation type="submission" date="2019-11" db="EMBL/GenBank/DDBJ databases">
        <title>Isolation of a new High Light Tolerant Cyanobacteria.</title>
        <authorList>
            <person name="Dobson Z."/>
            <person name="Vaughn N."/>
            <person name="Vaughn M."/>
            <person name="Fromme P."/>
            <person name="Mazor Y."/>
        </authorList>
    </citation>
    <scope>NUCLEOTIDE SEQUENCE [LARGE SCALE GENOMIC DNA]</scope>
    <source>
        <strain evidence="25 26">0216</strain>
    </source>
</reference>
<comment type="cofactor">
    <cofactor evidence="1">
        <name>Ca(2+)</name>
        <dbReference type="ChEBI" id="CHEBI:29108"/>
    </cofactor>
</comment>
<dbReference type="GO" id="GO:0012505">
    <property type="term" value="C:endomembrane system"/>
    <property type="evidence" value="ECO:0007669"/>
    <property type="project" value="UniProtKB-SubCell"/>
</dbReference>
<comment type="pathway">
    <text evidence="6">Protein modification; protein glycosylation.</text>
</comment>
<evidence type="ECO:0000256" key="22">
    <source>
        <dbReference type="SAM" id="Phobius"/>
    </source>
</evidence>
<dbReference type="InterPro" id="IPR001173">
    <property type="entry name" value="Glyco_trans_2-like"/>
</dbReference>
<evidence type="ECO:0000256" key="7">
    <source>
        <dbReference type="ARBA" id="ARBA00006739"/>
    </source>
</evidence>
<evidence type="ECO:0000256" key="1">
    <source>
        <dbReference type="ARBA" id="ARBA00001913"/>
    </source>
</evidence>
<dbReference type="PANTHER" id="PTHR43398:SF1">
    <property type="entry name" value="DOLICHOL-PHOSPHATE MANNOSYLTRANSFERASE SUBUNIT 1"/>
    <property type="match status" value="1"/>
</dbReference>
<sequence length="377" mass="43031">MSLLLSLIIPTYNESENISPLIIQLTSLLDRTLEQKYEIIIVDDDSPDLTWKIAQDLSDQYPQLKVIRRQGEKGLSTAVMKGWEKAQGEILGVIDADLQHPPESLLQLWSEIEKGADLAVASRHVEGGGVSDWSLLRRFLSRGAQTLGLIILPGVIGRVSDPMSGFFLVRRRCLANSTLNPLGYKILIEVLAKGKIGWISEVGYVFQERQEGQSKVTKQQYIDYIRHLVRLRLSLWRFERFIRFGVVGLSGVFVDMAFLYLLSDSSTLGLPLTRSKIIAAELAIINNFLWNDSWTFRDIAQTQPGKRRKIKRFIKFNLICLAGLILNVLFLNIFYNIFDLNRYVANLGAIAIVTIWNYWLNLKLSWRSTDLDSELRK</sequence>
<dbReference type="CDD" id="cd06442">
    <property type="entry name" value="DPM1_like"/>
    <property type="match status" value="1"/>
</dbReference>
<evidence type="ECO:0000256" key="2">
    <source>
        <dbReference type="ARBA" id="ARBA00001936"/>
    </source>
</evidence>
<keyword evidence="13" id="KW-0460">Magnesium</keyword>
<dbReference type="SUPFAM" id="SSF53448">
    <property type="entry name" value="Nucleotide-diphospho-sugar transferases"/>
    <property type="match status" value="1"/>
</dbReference>
<keyword evidence="15 22" id="KW-0472">Membrane</keyword>
<name>A0A844GT53_9CHRO</name>
<evidence type="ECO:0000256" key="9">
    <source>
        <dbReference type="ARBA" id="ARBA00022676"/>
    </source>
</evidence>
<organism evidence="25 26">
    <name type="scientific">Cyanobacterium aponinum 0216</name>
    <dbReference type="NCBI Taxonomy" id="2676140"/>
    <lineage>
        <taxon>Bacteria</taxon>
        <taxon>Bacillati</taxon>
        <taxon>Cyanobacteriota</taxon>
        <taxon>Cyanophyceae</taxon>
        <taxon>Oscillatoriophycideae</taxon>
        <taxon>Chroococcales</taxon>
        <taxon>Geminocystaceae</taxon>
        <taxon>Cyanobacterium</taxon>
    </lineage>
</organism>
<comment type="subcellular location">
    <subcellularLocation>
        <location evidence="5">Endomembrane system</location>
    </subcellularLocation>
    <subcellularLocation>
        <location evidence="4">Membrane</location>
        <topology evidence="4">Multi-pass membrane protein</topology>
    </subcellularLocation>
</comment>
<dbReference type="GO" id="GO:0006506">
    <property type="term" value="P:GPI anchor biosynthetic process"/>
    <property type="evidence" value="ECO:0007669"/>
    <property type="project" value="TreeGrafter"/>
</dbReference>
<evidence type="ECO:0000256" key="8">
    <source>
        <dbReference type="ARBA" id="ARBA00012704"/>
    </source>
</evidence>
<dbReference type="Proteomes" id="UP000437131">
    <property type="component" value="Unassembled WGS sequence"/>
</dbReference>
<evidence type="ECO:0000256" key="12">
    <source>
        <dbReference type="ARBA" id="ARBA00022723"/>
    </source>
</evidence>
<evidence type="ECO:0000256" key="16">
    <source>
        <dbReference type="ARBA" id="ARBA00023211"/>
    </source>
</evidence>
<dbReference type="InterPro" id="IPR007267">
    <property type="entry name" value="GtrA_DPMS_TM"/>
</dbReference>
<feature type="domain" description="GtrA/DPMS transmembrane" evidence="24">
    <location>
        <begin position="243"/>
        <end position="365"/>
    </location>
</feature>
<comment type="caution">
    <text evidence="25">The sequence shown here is derived from an EMBL/GenBank/DDBJ whole genome shotgun (WGS) entry which is preliminary data.</text>
</comment>
<evidence type="ECO:0000259" key="23">
    <source>
        <dbReference type="Pfam" id="PF00535"/>
    </source>
</evidence>
<evidence type="ECO:0000256" key="17">
    <source>
        <dbReference type="ARBA" id="ARBA00053724"/>
    </source>
</evidence>
<feature type="domain" description="Glycosyltransferase 2-like" evidence="23">
    <location>
        <begin position="6"/>
        <end position="166"/>
    </location>
</feature>
<keyword evidence="11 22" id="KW-0812">Transmembrane</keyword>
<accession>A0A844GT53</accession>
<evidence type="ECO:0000256" key="14">
    <source>
        <dbReference type="ARBA" id="ARBA00022989"/>
    </source>
</evidence>
<keyword evidence="16" id="KW-0464">Manganese</keyword>
<protein>
    <recommendedName>
        <fullName evidence="18">Dolichol-phosphate mannosyltransferase</fullName>
        <ecNumber evidence="8">2.4.1.83</ecNumber>
    </recommendedName>
    <alternativeName>
        <fullName evidence="20">Dolichol-phosphate mannose synthase</fullName>
    </alternativeName>
    <alternativeName>
        <fullName evidence="19">Dolichyl-phosphate beta-D-mannosyltransferase</fullName>
    </alternativeName>
    <alternativeName>
        <fullName evidence="21">Mannose-P-dolichol synthase</fullName>
    </alternativeName>
</protein>
<keyword evidence="9" id="KW-0328">Glycosyltransferase</keyword>
<dbReference type="InterPro" id="IPR039528">
    <property type="entry name" value="DPM1-like"/>
</dbReference>
<evidence type="ECO:0000256" key="10">
    <source>
        <dbReference type="ARBA" id="ARBA00022679"/>
    </source>
</evidence>
<evidence type="ECO:0000313" key="26">
    <source>
        <dbReference type="Proteomes" id="UP000437131"/>
    </source>
</evidence>
<gene>
    <name evidence="25" type="ORF">GGC33_12170</name>
</gene>
<dbReference type="EC" id="2.4.1.83" evidence="8"/>
<feature type="transmembrane region" description="Helical" evidence="22">
    <location>
        <begin position="316"/>
        <end position="337"/>
    </location>
</feature>
<keyword evidence="12" id="KW-0479">Metal-binding</keyword>
<feature type="transmembrane region" description="Helical" evidence="22">
    <location>
        <begin position="343"/>
        <end position="360"/>
    </location>
</feature>
<dbReference type="GO" id="GO:0016020">
    <property type="term" value="C:membrane"/>
    <property type="evidence" value="ECO:0007669"/>
    <property type="project" value="UniProtKB-SubCell"/>
</dbReference>
<evidence type="ECO:0000256" key="4">
    <source>
        <dbReference type="ARBA" id="ARBA00004141"/>
    </source>
</evidence>
<evidence type="ECO:0000256" key="5">
    <source>
        <dbReference type="ARBA" id="ARBA00004308"/>
    </source>
</evidence>
<dbReference type="GO" id="GO:0000271">
    <property type="term" value="P:polysaccharide biosynthetic process"/>
    <property type="evidence" value="ECO:0007669"/>
    <property type="project" value="InterPro"/>
</dbReference>
<dbReference type="Pfam" id="PF04138">
    <property type="entry name" value="GtrA_DPMS_TM"/>
    <property type="match status" value="1"/>
</dbReference>
<dbReference type="FunFam" id="3.90.550.10:FF:000119">
    <property type="entry name" value="Dolichol-phosphate mannosyltransferase subunit 1"/>
    <property type="match status" value="1"/>
</dbReference>
<comment type="function">
    <text evidence="17">Transfers mannose from GDP-mannose to dolichol monophosphate to form dolichol phosphate mannose (Dol-P-Man) which is the mannosyl donor in pathways leading to N-glycosylation, glycosyl phosphatidylinositol membrane anchoring, and O-mannosylation of proteins.</text>
</comment>
<dbReference type="PANTHER" id="PTHR43398">
    <property type="entry name" value="DOLICHOL-PHOSPHATE MANNOSYLTRANSFERASE SUBUNIT 1"/>
    <property type="match status" value="1"/>
</dbReference>
<evidence type="ECO:0000256" key="11">
    <source>
        <dbReference type="ARBA" id="ARBA00022692"/>
    </source>
</evidence>
<dbReference type="GO" id="GO:0046872">
    <property type="term" value="F:metal ion binding"/>
    <property type="evidence" value="ECO:0007669"/>
    <property type="project" value="UniProtKB-KW"/>
</dbReference>